<keyword evidence="1 5" id="KW-0489">Methyltransferase</keyword>
<proteinExistence type="predicted"/>
<keyword evidence="2" id="KW-0808">Transferase</keyword>
<dbReference type="Gene3D" id="3.40.50.150">
    <property type="entry name" value="Vaccinia Virus protein VP39"/>
    <property type="match status" value="1"/>
</dbReference>
<dbReference type="EMBL" id="JALPRF010000001">
    <property type="protein sequence ID" value="MCK8491257.1"/>
    <property type="molecule type" value="Genomic_DNA"/>
</dbReference>
<evidence type="ECO:0000313" key="6">
    <source>
        <dbReference type="Proteomes" id="UP001202180"/>
    </source>
</evidence>
<feature type="domain" description="Methyltransferase" evidence="4">
    <location>
        <begin position="45"/>
        <end position="142"/>
    </location>
</feature>
<dbReference type="GO" id="GO:0008168">
    <property type="term" value="F:methyltransferase activity"/>
    <property type="evidence" value="ECO:0007669"/>
    <property type="project" value="UniProtKB-KW"/>
</dbReference>
<dbReference type="SUPFAM" id="SSF53335">
    <property type="entry name" value="S-adenosyl-L-methionine-dependent methyltransferases"/>
    <property type="match status" value="1"/>
</dbReference>
<gene>
    <name evidence="5" type="ORF">M0L20_05290</name>
</gene>
<dbReference type="InterPro" id="IPR029063">
    <property type="entry name" value="SAM-dependent_MTases_sf"/>
</dbReference>
<dbReference type="PANTHER" id="PTHR43464">
    <property type="entry name" value="METHYLTRANSFERASE"/>
    <property type="match status" value="1"/>
</dbReference>
<dbReference type="Pfam" id="PF13649">
    <property type="entry name" value="Methyltransf_25"/>
    <property type="match status" value="1"/>
</dbReference>
<evidence type="ECO:0000259" key="4">
    <source>
        <dbReference type="Pfam" id="PF13649"/>
    </source>
</evidence>
<evidence type="ECO:0000256" key="3">
    <source>
        <dbReference type="ARBA" id="ARBA00022691"/>
    </source>
</evidence>
<dbReference type="Proteomes" id="UP001202180">
    <property type="component" value="Unassembled WGS sequence"/>
</dbReference>
<evidence type="ECO:0000256" key="1">
    <source>
        <dbReference type="ARBA" id="ARBA00022603"/>
    </source>
</evidence>
<dbReference type="RefSeq" id="WP_248475999.1">
    <property type="nucleotide sequence ID" value="NZ_JALPRF010000001.1"/>
</dbReference>
<protein>
    <submittedName>
        <fullName evidence="5">Class I SAM-dependent methyltransferase</fullName>
    </submittedName>
</protein>
<comment type="caution">
    <text evidence="5">The sequence shown here is derived from an EMBL/GenBank/DDBJ whole genome shotgun (WGS) entry which is preliminary data.</text>
</comment>
<organism evidence="5 6">
    <name type="scientific">Spirosoma liriopis</name>
    <dbReference type="NCBI Taxonomy" id="2937440"/>
    <lineage>
        <taxon>Bacteria</taxon>
        <taxon>Pseudomonadati</taxon>
        <taxon>Bacteroidota</taxon>
        <taxon>Cytophagia</taxon>
        <taxon>Cytophagales</taxon>
        <taxon>Cytophagaceae</taxon>
        <taxon>Spirosoma</taxon>
    </lineage>
</organism>
<keyword evidence="6" id="KW-1185">Reference proteome</keyword>
<reference evidence="5 6" key="1">
    <citation type="submission" date="2022-04" db="EMBL/GenBank/DDBJ databases">
        <title>Spirosoma sp. strain RP8 genome sequencing and assembly.</title>
        <authorList>
            <person name="Jung Y."/>
        </authorList>
    </citation>
    <scope>NUCLEOTIDE SEQUENCE [LARGE SCALE GENOMIC DNA]</scope>
    <source>
        <strain evidence="5 6">RP8</strain>
    </source>
</reference>
<name>A0ABT0HHB5_9BACT</name>
<accession>A0ABT0HHB5</accession>
<evidence type="ECO:0000256" key="2">
    <source>
        <dbReference type="ARBA" id="ARBA00022679"/>
    </source>
</evidence>
<sequence length="236" mass="26954">MAQGAATWLDFWQDENEFDDSMSVNYAYFLARVEKYIPLSKKLKVLDIGSGPGNLETAWHNRVAEIHGLDVSKRYNEIARQKHAGHPNVYFHDLSPDDYLNFSPVLNQKFDVIIVMSVVQYYRNAAEVEQLLKAIKAVAAPGAKAMICDLMVGGSVLKDIGSIIGRSLRQGQLLTMIRLLIRLRLSAYYTVRKNNGFLVIPKQEWLAMCQRLGLNARFVEEPLTMQQERQNLFIEF</sequence>
<evidence type="ECO:0000313" key="5">
    <source>
        <dbReference type="EMBL" id="MCK8491257.1"/>
    </source>
</evidence>
<keyword evidence="3" id="KW-0949">S-adenosyl-L-methionine</keyword>
<dbReference type="CDD" id="cd02440">
    <property type="entry name" value="AdoMet_MTases"/>
    <property type="match status" value="1"/>
</dbReference>
<dbReference type="PANTHER" id="PTHR43464:SF19">
    <property type="entry name" value="UBIQUINONE BIOSYNTHESIS O-METHYLTRANSFERASE, MITOCHONDRIAL"/>
    <property type="match status" value="1"/>
</dbReference>
<dbReference type="GO" id="GO:0032259">
    <property type="term" value="P:methylation"/>
    <property type="evidence" value="ECO:0007669"/>
    <property type="project" value="UniProtKB-KW"/>
</dbReference>
<dbReference type="InterPro" id="IPR041698">
    <property type="entry name" value="Methyltransf_25"/>
</dbReference>